<dbReference type="Pfam" id="PF06133">
    <property type="entry name" value="Com_YlbF"/>
    <property type="match status" value="1"/>
</dbReference>
<proteinExistence type="predicted"/>
<evidence type="ECO:0000313" key="2">
    <source>
        <dbReference type="Proteomes" id="UP000186400"/>
    </source>
</evidence>
<dbReference type="STRING" id="159291.SAMN05920897_10898"/>
<dbReference type="InterPro" id="IPR023378">
    <property type="entry name" value="YheA/YmcA-like_dom_sf"/>
</dbReference>
<dbReference type="SUPFAM" id="SSF158622">
    <property type="entry name" value="YheA/YmcA-like"/>
    <property type="match status" value="1"/>
</dbReference>
<protein>
    <submittedName>
        <fullName evidence="1">Cell fate regulator YlbF, YheA/YmcA/DUF963 family (Controls sporulation, competence, biofilm development)</fullName>
    </submittedName>
</protein>
<dbReference type="Gene3D" id="1.20.1500.10">
    <property type="entry name" value="YheA/YmcA-like"/>
    <property type="match status" value="1"/>
</dbReference>
<keyword evidence="2" id="KW-1185">Reference proteome</keyword>
<dbReference type="InterPro" id="IPR010368">
    <property type="entry name" value="Com_YlbF"/>
</dbReference>
<sequence length="150" mass="16701">MHDPGNNGYGYGRIRTKNNQEHEMTTDTTINQDIATAAQAFAAGLSETPEYREYEAASEAYQQDAEARDLLRTFQMAQEQTQRTTAWGGTADDAQTLEDLRSQVTSNAVLSRFFASQENLVHLLKETNTYMTERLGFDFATLTKPAGGCC</sequence>
<dbReference type="Proteomes" id="UP000186400">
    <property type="component" value="Unassembled WGS sequence"/>
</dbReference>
<name>A0A1N6SIF1_9SPIO</name>
<evidence type="ECO:0000313" key="1">
    <source>
        <dbReference type="EMBL" id="SIQ40913.1"/>
    </source>
</evidence>
<dbReference type="AlphaFoldDB" id="A0A1N6SIF1"/>
<accession>A0A1N6SIF1</accession>
<dbReference type="EMBL" id="FTMS01000008">
    <property type="protein sequence ID" value="SIQ40913.1"/>
    <property type="molecule type" value="Genomic_DNA"/>
</dbReference>
<organism evidence="1 2">
    <name type="scientific">Alkalispirochaeta americana</name>
    <dbReference type="NCBI Taxonomy" id="159291"/>
    <lineage>
        <taxon>Bacteria</taxon>
        <taxon>Pseudomonadati</taxon>
        <taxon>Spirochaetota</taxon>
        <taxon>Spirochaetia</taxon>
        <taxon>Spirochaetales</taxon>
        <taxon>Spirochaetaceae</taxon>
        <taxon>Alkalispirochaeta</taxon>
    </lineage>
</organism>
<gene>
    <name evidence="1" type="ORF">SAMN05920897_10898</name>
</gene>
<reference evidence="1 2" key="1">
    <citation type="submission" date="2017-01" db="EMBL/GenBank/DDBJ databases">
        <authorList>
            <person name="Mah S.A."/>
            <person name="Swanson W.J."/>
            <person name="Moy G.W."/>
            <person name="Vacquier V.D."/>
        </authorList>
    </citation>
    <scope>NUCLEOTIDE SEQUENCE [LARGE SCALE GENOMIC DNA]</scope>
    <source>
        <strain evidence="1 2">ASpG1</strain>
    </source>
</reference>